<evidence type="ECO:0000313" key="2">
    <source>
        <dbReference type="Proteomes" id="UP000625247"/>
    </source>
</evidence>
<sequence length="214" mass="24436">MSARTGALVGSNLVSLYEGVNRQDRENIMECLLGAHMFASRHFDQRRDYSNWFFRYRTRLQSRGCVFVSPIIHQPRVISSAAELDSSTFRVVRAVGSRILAELVQASWKGMRANEYANQFFKHGDADGVIGNVQVVPCTVEATGDINMLICSISLTGTVDIKDYDFWTETRREMLLRISGGLYRFDRTVYAAYRAQIRSELGKDFERAIRQFPI</sequence>
<name>A0ABR9A1B7_9PSED</name>
<dbReference type="RefSeq" id="WP_191942784.1">
    <property type="nucleotide sequence ID" value="NZ_JACYNP010000001.1"/>
</dbReference>
<organism evidence="1 2">
    <name type="scientific">Pseudomonas lutea</name>
    <dbReference type="NCBI Taxonomy" id="243924"/>
    <lineage>
        <taxon>Bacteria</taxon>
        <taxon>Pseudomonadati</taxon>
        <taxon>Pseudomonadota</taxon>
        <taxon>Gammaproteobacteria</taxon>
        <taxon>Pseudomonadales</taxon>
        <taxon>Pseudomonadaceae</taxon>
        <taxon>Pseudomonas</taxon>
    </lineage>
</organism>
<gene>
    <name evidence="1" type="ORF">IFT62_01330</name>
</gene>
<proteinExistence type="predicted"/>
<reference evidence="1 2" key="1">
    <citation type="journal article" date="2020" name="FEMS Microbiol. Ecol.">
        <title>Temporal dynamics of bacterial communities during seed development and maturation.</title>
        <authorList>
            <person name="Chesneau G."/>
            <person name="Torres-Cortes G."/>
            <person name="Briand M."/>
            <person name="Darrasse A."/>
            <person name="Preveaux A."/>
            <person name="Marais C."/>
            <person name="Jacques M.A."/>
            <person name="Shade A."/>
            <person name="Barret M."/>
        </authorList>
    </citation>
    <scope>NUCLEOTIDE SEQUENCE [LARGE SCALE GENOMIC DNA]</scope>
    <source>
        <strain evidence="1 2">CFBP13723</strain>
    </source>
</reference>
<protein>
    <submittedName>
        <fullName evidence="1">Uncharacterized protein</fullName>
    </submittedName>
</protein>
<evidence type="ECO:0000313" key="1">
    <source>
        <dbReference type="EMBL" id="MBD8119847.1"/>
    </source>
</evidence>
<keyword evidence="2" id="KW-1185">Reference proteome</keyword>
<dbReference type="Proteomes" id="UP000625247">
    <property type="component" value="Unassembled WGS sequence"/>
</dbReference>
<dbReference type="EMBL" id="JACYNP010000001">
    <property type="protein sequence ID" value="MBD8119847.1"/>
    <property type="molecule type" value="Genomic_DNA"/>
</dbReference>
<accession>A0ABR9A1B7</accession>
<comment type="caution">
    <text evidence="1">The sequence shown here is derived from an EMBL/GenBank/DDBJ whole genome shotgun (WGS) entry which is preliminary data.</text>
</comment>